<feature type="transmembrane region" description="Helical" evidence="1">
    <location>
        <begin position="137"/>
        <end position="154"/>
    </location>
</feature>
<gene>
    <name evidence="2" type="ORF">WNY58_10985</name>
</gene>
<keyword evidence="1" id="KW-1133">Transmembrane helix</keyword>
<dbReference type="Proteomes" id="UP001449225">
    <property type="component" value="Unassembled WGS sequence"/>
</dbReference>
<feature type="transmembrane region" description="Helical" evidence="1">
    <location>
        <begin position="7"/>
        <end position="26"/>
    </location>
</feature>
<sequence>MQSFAMLMVRSLLYLLFIVGVTHIFAMEGYSQLTNSDYGEHSATEQMHNVFAFISCVVFFITAKLSQSLRPAVVIVGTLVGLMLIREFDAFLDDNFFDGAWQVLVYSAIAVSTLYLFKQPYPVKASLVEYSRSSSAGIFLSGILVVLVFSRLFGRGSFWEAVMGDGYVRVVKNIAEEGTELIGYALLVIAAVEFLWQVVSKKRADKV</sequence>
<feature type="transmembrane region" description="Helical" evidence="1">
    <location>
        <begin position="181"/>
        <end position="199"/>
    </location>
</feature>
<dbReference type="RefSeq" id="WP_082800586.1">
    <property type="nucleotide sequence ID" value="NZ_CAXBCE010000014.1"/>
</dbReference>
<evidence type="ECO:0008006" key="4">
    <source>
        <dbReference type="Google" id="ProtNLM"/>
    </source>
</evidence>
<evidence type="ECO:0000313" key="2">
    <source>
        <dbReference type="EMBL" id="MEM5536915.1"/>
    </source>
</evidence>
<keyword evidence="3" id="KW-1185">Reference proteome</keyword>
<keyword evidence="1" id="KW-0472">Membrane</keyword>
<feature type="transmembrane region" description="Helical" evidence="1">
    <location>
        <begin position="72"/>
        <end position="88"/>
    </location>
</feature>
<dbReference type="EMBL" id="JBBMRA010000009">
    <property type="protein sequence ID" value="MEM5536915.1"/>
    <property type="molecule type" value="Genomic_DNA"/>
</dbReference>
<proteinExistence type="predicted"/>
<name>A0ABU9TT69_9GAMM</name>
<comment type="caution">
    <text evidence="2">The sequence shown here is derived from an EMBL/GenBank/DDBJ whole genome shotgun (WGS) entry which is preliminary data.</text>
</comment>
<feature type="transmembrane region" description="Helical" evidence="1">
    <location>
        <begin position="46"/>
        <end position="65"/>
    </location>
</feature>
<organism evidence="2 3">
    <name type="scientific">Neptuniibacter pectenicola</name>
    <dbReference type="NCBI Taxonomy" id="1806669"/>
    <lineage>
        <taxon>Bacteria</taxon>
        <taxon>Pseudomonadati</taxon>
        <taxon>Pseudomonadota</taxon>
        <taxon>Gammaproteobacteria</taxon>
        <taxon>Oceanospirillales</taxon>
        <taxon>Oceanospirillaceae</taxon>
        <taxon>Neptuniibacter</taxon>
    </lineage>
</organism>
<evidence type="ECO:0000256" key="1">
    <source>
        <dbReference type="SAM" id="Phobius"/>
    </source>
</evidence>
<accession>A0ABU9TT69</accession>
<feature type="transmembrane region" description="Helical" evidence="1">
    <location>
        <begin position="100"/>
        <end position="117"/>
    </location>
</feature>
<keyword evidence="1" id="KW-0812">Transmembrane</keyword>
<evidence type="ECO:0000313" key="3">
    <source>
        <dbReference type="Proteomes" id="UP001449225"/>
    </source>
</evidence>
<protein>
    <recommendedName>
        <fullName evidence="4">Transporter</fullName>
    </recommendedName>
</protein>
<reference evidence="2 3" key="1">
    <citation type="submission" date="2024-03" db="EMBL/GenBank/DDBJ databases">
        <title>Community enrichment and isolation of bacterial strains for fucoidan degradation.</title>
        <authorList>
            <person name="Sichert A."/>
        </authorList>
    </citation>
    <scope>NUCLEOTIDE SEQUENCE [LARGE SCALE GENOMIC DNA]</scope>
    <source>
        <strain evidence="2 3">AS76</strain>
    </source>
</reference>